<keyword evidence="1" id="KW-1133">Transmembrane helix</keyword>
<evidence type="ECO:0000313" key="2">
    <source>
        <dbReference type="EMBL" id="MBS7809625.1"/>
    </source>
</evidence>
<evidence type="ECO:0008006" key="4">
    <source>
        <dbReference type="Google" id="ProtNLM"/>
    </source>
</evidence>
<keyword evidence="1" id="KW-0472">Membrane</keyword>
<evidence type="ECO:0000313" key="3">
    <source>
        <dbReference type="Proteomes" id="UP000766336"/>
    </source>
</evidence>
<comment type="caution">
    <text evidence="2">The sequence shown here is derived from an EMBL/GenBank/DDBJ whole genome shotgun (WGS) entry which is preliminary data.</text>
</comment>
<organism evidence="2 3">
    <name type="scientific">Roseococcus pinisoli</name>
    <dbReference type="NCBI Taxonomy" id="2835040"/>
    <lineage>
        <taxon>Bacteria</taxon>
        <taxon>Pseudomonadati</taxon>
        <taxon>Pseudomonadota</taxon>
        <taxon>Alphaproteobacteria</taxon>
        <taxon>Acetobacterales</taxon>
        <taxon>Roseomonadaceae</taxon>
        <taxon>Roseococcus</taxon>
    </lineage>
</organism>
<protein>
    <recommendedName>
        <fullName evidence="4">DUF4129 domain-containing protein</fullName>
    </recommendedName>
</protein>
<keyword evidence="1" id="KW-0812">Transmembrane</keyword>
<sequence>MKGRRPQGGAAAELQELVARLEQSGLAERREDVRHLLEHSRLLLREARRPRAKPAMRWGVMPRLLEALLLAAFLWGVWGAMMRGWGHPLSLLALAAPGLALLWRSGARELLREAGSRLLYALAWGGDWVAEAFSASAMHRLAVRSTAWGLMRAWRRHARAHPSRPGLREVEAFLELTVGPRAAAAFRRAADDRLGRDADRLATLRWSVLIRLFEQMAVSGALAPDIAPPEAVPLPEIPVAFDAESAGATSRRPELAELIRRKRQDIATAHGWPLKSVAEVAQRDAYLRQLREEVAALERELTSAGR</sequence>
<keyword evidence="3" id="KW-1185">Reference proteome</keyword>
<dbReference type="Proteomes" id="UP000766336">
    <property type="component" value="Unassembled WGS sequence"/>
</dbReference>
<dbReference type="EMBL" id="JAHCDA010000001">
    <property type="protein sequence ID" value="MBS7809625.1"/>
    <property type="molecule type" value="Genomic_DNA"/>
</dbReference>
<gene>
    <name evidence="2" type="ORF">KHU32_01665</name>
</gene>
<name>A0ABS5Q7I9_9PROT</name>
<feature type="transmembrane region" description="Helical" evidence="1">
    <location>
        <begin position="58"/>
        <end position="78"/>
    </location>
</feature>
<accession>A0ABS5Q7I9</accession>
<evidence type="ECO:0000256" key="1">
    <source>
        <dbReference type="SAM" id="Phobius"/>
    </source>
</evidence>
<dbReference type="RefSeq" id="WP_213668307.1">
    <property type="nucleotide sequence ID" value="NZ_JAHCDA010000001.1"/>
</dbReference>
<reference evidence="2 3" key="1">
    <citation type="submission" date="2021-05" db="EMBL/GenBank/DDBJ databases">
        <title>Roseococcus sp. XZZS9, whole genome shotgun sequencing project.</title>
        <authorList>
            <person name="Zhao G."/>
            <person name="Shen L."/>
        </authorList>
    </citation>
    <scope>NUCLEOTIDE SEQUENCE [LARGE SCALE GENOMIC DNA]</scope>
    <source>
        <strain evidence="2 3">XZZS9</strain>
    </source>
</reference>
<proteinExistence type="predicted"/>